<keyword evidence="6" id="KW-1185">Reference proteome</keyword>
<dbReference type="Pfam" id="PF02805">
    <property type="entry name" value="Ada_Zn_binding"/>
    <property type="match status" value="1"/>
</dbReference>
<dbReference type="Gene3D" id="3.40.10.10">
    <property type="entry name" value="DNA Methylphosphotriester Repair Domain"/>
    <property type="match status" value="1"/>
</dbReference>
<dbReference type="InterPro" id="IPR036388">
    <property type="entry name" value="WH-like_DNA-bd_sf"/>
</dbReference>
<feature type="domain" description="Methylated-DNA-[protein]-cysteine S-methyltransferase DNA binding" evidence="3">
    <location>
        <begin position="110"/>
        <end position="189"/>
    </location>
</feature>
<accession>A0ABR6BP55</accession>
<evidence type="ECO:0000313" key="6">
    <source>
        <dbReference type="Proteomes" id="UP000517916"/>
    </source>
</evidence>
<comment type="caution">
    <text evidence="5">The sequence shown here is derived from an EMBL/GenBank/DDBJ whole genome shotgun (WGS) entry which is preliminary data.</text>
</comment>
<sequence>MTTDGSDPLARALGELLAAPPTSLVDRVFSRWIRVPGPIGELYVASTDRGIDCVLPAECAPGGSAEFLAHYRDLRGRPLLPAERPPAGLLPALRKGSARSLRFDLDGLSQFDREVLAVVLRIPSGQTRPYSWVAREVGRPSAVRAVGSALVRNPVPVLVPCHRVTRAGGVLGEYVFGTPMKESLLRAENLDLEEVRSLARARVHFLGSDTTGIVCFPTCHHARRITAPHRRGFRSVEQAADAGYRPCRHCRPGPVDQPA</sequence>
<dbReference type="NCBIfam" id="TIGR00589">
    <property type="entry name" value="ogt"/>
    <property type="match status" value="1"/>
</dbReference>
<protein>
    <submittedName>
        <fullName evidence="5">O-6-methylguanine DNA methyltransferase</fullName>
    </submittedName>
</protein>
<feature type="domain" description="Ada DNA repair metal-binding" evidence="4">
    <location>
        <begin position="204"/>
        <end position="252"/>
    </location>
</feature>
<evidence type="ECO:0000313" key="5">
    <source>
        <dbReference type="EMBL" id="MBA8928691.1"/>
    </source>
</evidence>
<dbReference type="GO" id="GO:0008168">
    <property type="term" value="F:methyltransferase activity"/>
    <property type="evidence" value="ECO:0007669"/>
    <property type="project" value="UniProtKB-KW"/>
</dbReference>
<dbReference type="InterPro" id="IPR014048">
    <property type="entry name" value="MethylDNA_cys_MeTrfase_DNA-bd"/>
</dbReference>
<evidence type="ECO:0000259" key="4">
    <source>
        <dbReference type="Pfam" id="PF02805"/>
    </source>
</evidence>
<keyword evidence="5" id="KW-0489">Methyltransferase</keyword>
<keyword evidence="5" id="KW-0808">Transferase</keyword>
<dbReference type="Gene3D" id="1.10.10.10">
    <property type="entry name" value="Winged helix-like DNA-binding domain superfamily/Winged helix DNA-binding domain"/>
    <property type="match status" value="1"/>
</dbReference>
<dbReference type="PANTHER" id="PTHR10815">
    <property type="entry name" value="METHYLATED-DNA--PROTEIN-CYSTEINE METHYLTRANSFERASE"/>
    <property type="match status" value="1"/>
</dbReference>
<name>A0ABR6BP55_9PSEU</name>
<dbReference type="SUPFAM" id="SSF57884">
    <property type="entry name" value="Ada DNA repair protein, N-terminal domain (N-Ada 10)"/>
    <property type="match status" value="1"/>
</dbReference>
<evidence type="ECO:0000256" key="2">
    <source>
        <dbReference type="ARBA" id="ARBA00023159"/>
    </source>
</evidence>
<reference evidence="5 6" key="1">
    <citation type="submission" date="2020-08" db="EMBL/GenBank/DDBJ databases">
        <title>Genomic Encyclopedia of Archaeal and Bacterial Type Strains, Phase II (KMG-II): from individual species to whole genera.</title>
        <authorList>
            <person name="Goeker M."/>
        </authorList>
    </citation>
    <scope>NUCLEOTIDE SEQUENCE [LARGE SCALE GENOMIC DNA]</scope>
    <source>
        <strain evidence="5 6">DSM 43850</strain>
    </source>
</reference>
<evidence type="ECO:0000259" key="3">
    <source>
        <dbReference type="Pfam" id="PF01035"/>
    </source>
</evidence>
<dbReference type="CDD" id="cd06445">
    <property type="entry name" value="ATase"/>
    <property type="match status" value="1"/>
</dbReference>
<dbReference type="EMBL" id="JACJID010000004">
    <property type="protein sequence ID" value="MBA8928691.1"/>
    <property type="molecule type" value="Genomic_DNA"/>
</dbReference>
<dbReference type="InterPro" id="IPR036217">
    <property type="entry name" value="MethylDNA_cys_MeTrfase_DNAb"/>
</dbReference>
<dbReference type="Pfam" id="PF01035">
    <property type="entry name" value="DNA_binding_1"/>
    <property type="match status" value="1"/>
</dbReference>
<keyword evidence="2" id="KW-0010">Activator</keyword>
<gene>
    <name evidence="5" type="ORF">BC739_005908</name>
</gene>
<dbReference type="SUPFAM" id="SSF46767">
    <property type="entry name" value="Methylated DNA-protein cysteine methyltransferase, C-terminal domain"/>
    <property type="match status" value="1"/>
</dbReference>
<dbReference type="PANTHER" id="PTHR10815:SF13">
    <property type="entry name" value="METHYLATED-DNA--PROTEIN-CYSTEINE METHYLTRANSFERASE"/>
    <property type="match status" value="1"/>
</dbReference>
<organism evidence="5 6">
    <name type="scientific">Kutzneria viridogrisea</name>
    <dbReference type="NCBI Taxonomy" id="47990"/>
    <lineage>
        <taxon>Bacteria</taxon>
        <taxon>Bacillati</taxon>
        <taxon>Actinomycetota</taxon>
        <taxon>Actinomycetes</taxon>
        <taxon>Pseudonocardiales</taxon>
        <taxon>Pseudonocardiaceae</taxon>
        <taxon>Kutzneria</taxon>
    </lineage>
</organism>
<proteinExistence type="predicted"/>
<keyword evidence="1" id="KW-0227">DNA damage</keyword>
<dbReference type="RefSeq" id="WP_182838990.1">
    <property type="nucleotide sequence ID" value="NZ_BAAABQ010000032.1"/>
</dbReference>
<evidence type="ECO:0000256" key="1">
    <source>
        <dbReference type="ARBA" id="ARBA00022763"/>
    </source>
</evidence>
<dbReference type="Proteomes" id="UP000517916">
    <property type="component" value="Unassembled WGS sequence"/>
</dbReference>
<dbReference type="InterPro" id="IPR035451">
    <property type="entry name" value="Ada-like_dom_sf"/>
</dbReference>
<dbReference type="GO" id="GO:0032259">
    <property type="term" value="P:methylation"/>
    <property type="evidence" value="ECO:0007669"/>
    <property type="project" value="UniProtKB-KW"/>
</dbReference>
<dbReference type="InterPro" id="IPR004026">
    <property type="entry name" value="Ada_DNA_repair_Zn-bd"/>
</dbReference>